<sequence length="551" mass="63486">MKNKKTQSNRYIEIAQVFIKYGFQAWFTNSHLSYLVSNKIIDKNSEINTSPPEVRLRMALEELGPTFIKLGQMLSSRADLLPTQYITELKKLQDEVHEEEQLDVHQLLEDEFHQPANEIFDEIDEKPLGIASIAQTYRVKKGEKYYVIKVRKPSADRTVNEDLKIIRNLIQILSRSIKQVAQFEPVRLFDEFELSLKNELNYSIEKRNQLLFLKYFKKSDTTTAPRILEEYSTSKILCMEFSEGVKFNDFLKNATEKDRIKVSKNLVSSYFQQIIEFGFFHADAHAGNLFVTDDLKLSFIDFGAVGRLLKKDTVLIGDFLEAFLAQETERVINAIQRISISNEITRENRKNLEYQINEIFTYMDQGVDDIPWIEVVDKLTKLLFTYKITLPNYFVTLGKSLALTLGTALEINPKMNLLDEIKPYIIKYQLNFFSLENQKKLLMDFFFWLRDIKTIPKDIKDLLKMAKKGKIDINISLDDAVPLLNTIRNGINKLTIGIIIGCILIASSTIASGDGNSLIQKFALFGYLLAGGLGLILAIDILRDLFKRDSK</sequence>
<dbReference type="InterPro" id="IPR011009">
    <property type="entry name" value="Kinase-like_dom_sf"/>
</dbReference>
<proteinExistence type="inferred from homology"/>
<evidence type="ECO:0000313" key="5">
    <source>
        <dbReference type="Proteomes" id="UP000585050"/>
    </source>
</evidence>
<organism evidence="4 5">
    <name type="scientific">Flammeovirga agarivorans</name>
    <dbReference type="NCBI Taxonomy" id="2726742"/>
    <lineage>
        <taxon>Bacteria</taxon>
        <taxon>Pseudomonadati</taxon>
        <taxon>Bacteroidota</taxon>
        <taxon>Cytophagia</taxon>
        <taxon>Cytophagales</taxon>
        <taxon>Flammeovirgaceae</taxon>
        <taxon>Flammeovirga</taxon>
    </lineage>
</organism>
<comment type="caution">
    <text evidence="4">The sequence shown here is derived from an EMBL/GenBank/DDBJ whole genome shotgun (WGS) entry which is preliminary data.</text>
</comment>
<evidence type="ECO:0000256" key="2">
    <source>
        <dbReference type="SAM" id="Phobius"/>
    </source>
</evidence>
<feature type="domain" description="ABC1 atypical kinase-like" evidence="3">
    <location>
        <begin position="91"/>
        <end position="333"/>
    </location>
</feature>
<dbReference type="GO" id="GO:0016301">
    <property type="term" value="F:kinase activity"/>
    <property type="evidence" value="ECO:0007669"/>
    <property type="project" value="UniProtKB-KW"/>
</dbReference>
<dbReference type="SUPFAM" id="SSF56112">
    <property type="entry name" value="Protein kinase-like (PK-like)"/>
    <property type="match status" value="1"/>
</dbReference>
<dbReference type="Pfam" id="PF03109">
    <property type="entry name" value="ABC1"/>
    <property type="match status" value="1"/>
</dbReference>
<feature type="transmembrane region" description="Helical" evidence="2">
    <location>
        <begin position="494"/>
        <end position="512"/>
    </location>
</feature>
<dbReference type="PANTHER" id="PTHR10566:SF113">
    <property type="entry name" value="PROTEIN ACTIVITY OF BC1 COMPLEX KINASE 7, CHLOROPLASTIC"/>
    <property type="match status" value="1"/>
</dbReference>
<dbReference type="InterPro" id="IPR050154">
    <property type="entry name" value="UbiB_kinase"/>
</dbReference>
<keyword evidence="2" id="KW-0472">Membrane</keyword>
<comment type="similarity">
    <text evidence="1">Belongs to the protein kinase superfamily. ADCK protein kinase family.</text>
</comment>
<dbReference type="RefSeq" id="WP_168882800.1">
    <property type="nucleotide sequence ID" value="NZ_JABAIL010000003.1"/>
</dbReference>
<dbReference type="InterPro" id="IPR004147">
    <property type="entry name" value="ABC1_dom"/>
</dbReference>
<dbReference type="AlphaFoldDB" id="A0A7X8SL15"/>
<dbReference type="PANTHER" id="PTHR10566">
    <property type="entry name" value="CHAPERONE-ACTIVITY OF BC1 COMPLEX CABC1 -RELATED"/>
    <property type="match status" value="1"/>
</dbReference>
<reference evidence="4 5" key="1">
    <citation type="submission" date="2020-04" db="EMBL/GenBank/DDBJ databases">
        <title>Flammeovirga sp. SR4, a novel species isolated from seawater.</title>
        <authorList>
            <person name="Wang X."/>
        </authorList>
    </citation>
    <scope>NUCLEOTIDE SEQUENCE [LARGE SCALE GENOMIC DNA]</scope>
    <source>
        <strain evidence="4 5">SR4</strain>
    </source>
</reference>
<keyword evidence="5" id="KW-1185">Reference proteome</keyword>
<evidence type="ECO:0000313" key="4">
    <source>
        <dbReference type="EMBL" id="NLR92095.1"/>
    </source>
</evidence>
<keyword evidence="2" id="KW-1133">Transmembrane helix</keyword>
<protein>
    <submittedName>
        <fullName evidence="4">AarF/ABC1/UbiB kinase family protein</fullName>
    </submittedName>
</protein>
<dbReference type="EMBL" id="JABAIL010000003">
    <property type="protein sequence ID" value="NLR92095.1"/>
    <property type="molecule type" value="Genomic_DNA"/>
</dbReference>
<accession>A0A7X8SL15</accession>
<name>A0A7X8SL15_9BACT</name>
<feature type="transmembrane region" description="Helical" evidence="2">
    <location>
        <begin position="524"/>
        <end position="542"/>
    </location>
</feature>
<keyword evidence="2" id="KW-0812">Transmembrane</keyword>
<keyword evidence="4" id="KW-0418">Kinase</keyword>
<dbReference type="Proteomes" id="UP000585050">
    <property type="component" value="Unassembled WGS sequence"/>
</dbReference>
<evidence type="ECO:0000259" key="3">
    <source>
        <dbReference type="Pfam" id="PF03109"/>
    </source>
</evidence>
<gene>
    <name evidence="4" type="ORF">HGP29_12790</name>
</gene>
<keyword evidence="4" id="KW-0808">Transferase</keyword>
<dbReference type="CDD" id="cd05121">
    <property type="entry name" value="ABC1_ADCK3-like"/>
    <property type="match status" value="1"/>
</dbReference>
<evidence type="ECO:0000256" key="1">
    <source>
        <dbReference type="ARBA" id="ARBA00009670"/>
    </source>
</evidence>